<protein>
    <submittedName>
        <fullName evidence="1">Uncharacterized protein</fullName>
    </submittedName>
</protein>
<reference evidence="1 2" key="1">
    <citation type="submission" date="2008-07" db="EMBL/GenBank/DDBJ databases">
        <authorList>
            <person name="Gonzalez J."/>
            <person name="Sokolova T."/>
            <person name="Ferriera S."/>
            <person name="Johnson J."/>
            <person name="Kravitz S."/>
            <person name="Beeson K."/>
            <person name="Sutton G."/>
            <person name="Rogers Y.-H."/>
            <person name="Friedman R."/>
            <person name="Frazier M."/>
            <person name="Venter J.C."/>
        </authorList>
    </citation>
    <scope>NUCLEOTIDE SEQUENCE [LARGE SCALE GENOMIC DNA]</scope>
    <source>
        <strain evidence="1 2">DSM 12653</strain>
    </source>
</reference>
<proteinExistence type="predicted"/>
<organism evidence="1 2">
    <name type="scientific">Caldanaerobacter subterraneus subsp. pacificus DSM 12653</name>
    <dbReference type="NCBI Taxonomy" id="391606"/>
    <lineage>
        <taxon>Bacteria</taxon>
        <taxon>Bacillati</taxon>
        <taxon>Bacillota</taxon>
        <taxon>Clostridia</taxon>
        <taxon>Thermoanaerobacterales</taxon>
        <taxon>Thermoanaerobacteraceae</taxon>
        <taxon>Caldanaerobacter</taxon>
    </lineage>
</organism>
<sequence>MNYKEAMEQILKKRIFFNPVKDKQILLLKNELGITIAHWQAVAGYQFDPVRDKEILKLRNALGKTVAEIQLKKGYLFDVERDKEILALPSSKKGKTILDLQNEIILEKLIRELKIPTIVLKIKRAFCGSLI</sequence>
<comment type="caution">
    <text evidence="1">The sequence shown here is derived from an EMBL/GenBank/DDBJ whole genome shotgun (WGS) entry which is preliminary data.</text>
</comment>
<evidence type="ECO:0000313" key="1">
    <source>
        <dbReference type="EMBL" id="KKC28523.1"/>
    </source>
</evidence>
<gene>
    <name evidence="1" type="ORF">CDSM653_02583</name>
</gene>
<name>A0A0F5PIL7_9THEO</name>
<dbReference type="RefSeq" id="WP_043883838.1">
    <property type="nucleotide sequence ID" value="NZ_ABXP02000126.1"/>
</dbReference>
<dbReference type="Proteomes" id="UP000010146">
    <property type="component" value="Unassembled WGS sequence"/>
</dbReference>
<reference evidence="1 2" key="2">
    <citation type="journal article" date="2015" name="BMC Genomics">
        <title>Analysis of three genomes within the thermophilic bacterial species Caldanaerobacter subterraneus with a focus on carbon monoxide dehydrogenase evolution and hydrolase diversity.</title>
        <authorList>
            <person name="Sant'Anna F.H."/>
            <person name="Lebedinsky A.V."/>
            <person name="Sokolova T.G."/>
            <person name="Robb F.T."/>
            <person name="Gonzalez J.M."/>
        </authorList>
    </citation>
    <scope>NUCLEOTIDE SEQUENCE [LARGE SCALE GENOMIC DNA]</scope>
    <source>
        <strain evidence="1 2">DSM 12653</strain>
    </source>
</reference>
<dbReference type="AlphaFoldDB" id="A0A0F5PIL7"/>
<dbReference type="EMBL" id="ABXP02000126">
    <property type="protein sequence ID" value="KKC28523.1"/>
    <property type="molecule type" value="Genomic_DNA"/>
</dbReference>
<reference evidence="2" key="3">
    <citation type="submission" date="2015-02" db="EMBL/GenBank/DDBJ databases">
        <title>Genome analysis of three genomes within the thermophilic hydrogenogenic bacterial species Caldanaerobacter subterraneus.</title>
        <authorList>
            <person name="Sant'Anna F.H."/>
            <person name="Lebedinsky A."/>
            <person name="Sokolova T."/>
            <person name="Robb F.T."/>
            <person name="Gonzalez J.M."/>
        </authorList>
    </citation>
    <scope>NUCLEOTIDE SEQUENCE [LARGE SCALE GENOMIC DNA]</scope>
    <source>
        <strain evidence="2">DSM 12653</strain>
    </source>
</reference>
<accession>A0A0F5PIL7</accession>
<evidence type="ECO:0000313" key="2">
    <source>
        <dbReference type="Proteomes" id="UP000010146"/>
    </source>
</evidence>